<dbReference type="HOGENOM" id="CLU_030870_0_0_11"/>
<dbReference type="RefSeq" id="WP_015797941.1">
    <property type="nucleotide sequence ID" value="NC_013124.1"/>
</dbReference>
<dbReference type="KEGG" id="afo:Afer_0475"/>
<dbReference type="GO" id="GO:0016020">
    <property type="term" value="C:membrane"/>
    <property type="evidence" value="ECO:0007669"/>
    <property type="project" value="InterPro"/>
</dbReference>
<evidence type="ECO:0000313" key="3">
    <source>
        <dbReference type="EMBL" id="ACU53442.1"/>
    </source>
</evidence>
<accession>C7M348</accession>
<sequence>MDDVLWLSAIRRAPVLGRGGHEFGRVDDVVLRLVEASYPVVVGVLVHVDDQPMFVPADRIEEFGTERIVTTLEEGELGRFERRPQEVLAVRDLLEHHLIWSKSKLRPRLVSARDLGMIPFAGEWRVIAVDVAQEHHRRFWHAKREARVVDWRDLVPLVGHVPSARIRLELRSIRRLHPAELADLLEDASESEGREIMAALQADPAFEADVMEELTPQGRRDAIRERSDAEVGELLGTMEPDDAVDLLMSLEQERRESVLALVPEPQQATIKRLLAYNPESAGGLMTTDVVALAAGTTVAEACGTLRARAAVPENLWVLFVVDAEGRFLGQLPLVALLRAADDASVDQLADTEARTVRPDADLTEVAVLMADFNLAAVAVVDAEGVLLGAVTVDDVLVRTIQPGWRRRAEALDG</sequence>
<keyword evidence="4" id="KW-1185">Reference proteome</keyword>
<dbReference type="PROSITE" id="PS51371">
    <property type="entry name" value="CBS"/>
    <property type="match status" value="2"/>
</dbReference>
<dbReference type="AlphaFoldDB" id="C7M348"/>
<protein>
    <submittedName>
        <fullName evidence="3">MgtE intracellular region</fullName>
    </submittedName>
</protein>
<dbReference type="InterPro" id="IPR006668">
    <property type="entry name" value="Mg_transptr_MgtE_intracell_dom"/>
</dbReference>
<dbReference type="InterPro" id="IPR006669">
    <property type="entry name" value="MgtE_transporter"/>
</dbReference>
<dbReference type="PANTHER" id="PTHR43773">
    <property type="entry name" value="MAGNESIUM TRANSPORTER MGTE"/>
    <property type="match status" value="1"/>
</dbReference>
<evidence type="ECO:0000313" key="4">
    <source>
        <dbReference type="Proteomes" id="UP000000771"/>
    </source>
</evidence>
<feature type="domain" description="CBS" evidence="2">
    <location>
        <begin position="349"/>
        <end position="409"/>
    </location>
</feature>
<dbReference type="PANTHER" id="PTHR43773:SF1">
    <property type="entry name" value="MAGNESIUM TRANSPORTER MGTE"/>
    <property type="match status" value="1"/>
</dbReference>
<dbReference type="OrthoDB" id="9790355at2"/>
<name>C7M348_ACIFD</name>
<evidence type="ECO:0000256" key="1">
    <source>
        <dbReference type="PROSITE-ProRule" id="PRU00703"/>
    </source>
</evidence>
<gene>
    <name evidence="3" type="ordered locus">Afer_0475</name>
</gene>
<feature type="domain" description="CBS" evidence="2">
    <location>
        <begin position="285"/>
        <end position="347"/>
    </location>
</feature>
<dbReference type="Gene3D" id="1.25.60.10">
    <property type="entry name" value="MgtE N-terminal domain-like"/>
    <property type="match status" value="1"/>
</dbReference>
<dbReference type="InterPro" id="IPR038076">
    <property type="entry name" value="MgtE_N_sf"/>
</dbReference>
<dbReference type="Gene3D" id="3.10.580.10">
    <property type="entry name" value="CBS-domain"/>
    <property type="match status" value="1"/>
</dbReference>
<dbReference type="GO" id="GO:0015095">
    <property type="term" value="F:magnesium ion transmembrane transporter activity"/>
    <property type="evidence" value="ECO:0007669"/>
    <property type="project" value="InterPro"/>
</dbReference>
<dbReference type="Proteomes" id="UP000000771">
    <property type="component" value="Chromosome"/>
</dbReference>
<dbReference type="SMART" id="SM00924">
    <property type="entry name" value="MgtE_N"/>
    <property type="match status" value="1"/>
</dbReference>
<reference evidence="3 4" key="1">
    <citation type="journal article" date="2009" name="Stand. Genomic Sci.">
        <title>Complete genome sequence of Acidimicrobium ferrooxidans type strain (ICP).</title>
        <authorList>
            <person name="Clum A."/>
            <person name="Nolan M."/>
            <person name="Lang E."/>
            <person name="Glavina Del Rio T."/>
            <person name="Tice H."/>
            <person name="Copeland A."/>
            <person name="Cheng J.F."/>
            <person name="Lucas S."/>
            <person name="Chen F."/>
            <person name="Bruce D."/>
            <person name="Goodwin L."/>
            <person name="Pitluck S."/>
            <person name="Ivanova N."/>
            <person name="Mavrommatis K."/>
            <person name="Mikhailova N."/>
            <person name="Pati A."/>
            <person name="Chen A."/>
            <person name="Palaniappan K."/>
            <person name="Goker M."/>
            <person name="Spring S."/>
            <person name="Land M."/>
            <person name="Hauser L."/>
            <person name="Chang Y.J."/>
            <person name="Jeffries C.C."/>
            <person name="Chain P."/>
            <person name="Bristow J."/>
            <person name="Eisen J.A."/>
            <person name="Markowitz V."/>
            <person name="Hugenholtz P."/>
            <person name="Kyrpides N.C."/>
            <person name="Klenk H.P."/>
            <person name="Lapidus A."/>
        </authorList>
    </citation>
    <scope>NUCLEOTIDE SEQUENCE [LARGE SCALE GENOMIC DNA]</scope>
    <source>
        <strain evidence="4">DSM 10331 / JCM 15462 / NBRC 103882 / ICP</strain>
    </source>
</reference>
<evidence type="ECO:0000259" key="2">
    <source>
        <dbReference type="PROSITE" id="PS51371"/>
    </source>
</evidence>
<dbReference type="CDD" id="cd04606">
    <property type="entry name" value="CBS_pair_Mg_transporter"/>
    <property type="match status" value="1"/>
</dbReference>
<dbReference type="SUPFAM" id="SSF54631">
    <property type="entry name" value="CBS-domain pair"/>
    <property type="match status" value="1"/>
</dbReference>
<dbReference type="eggNOG" id="COG2239">
    <property type="taxonomic scope" value="Bacteria"/>
</dbReference>
<dbReference type="Pfam" id="PF03448">
    <property type="entry name" value="MgtE_N"/>
    <property type="match status" value="1"/>
</dbReference>
<dbReference type="SMART" id="SM00116">
    <property type="entry name" value="CBS"/>
    <property type="match status" value="2"/>
</dbReference>
<organism evidence="3 4">
    <name type="scientific">Acidimicrobium ferrooxidans (strain DSM 10331 / JCM 15462 / NBRC 103882 / ICP)</name>
    <dbReference type="NCBI Taxonomy" id="525909"/>
    <lineage>
        <taxon>Bacteria</taxon>
        <taxon>Bacillati</taxon>
        <taxon>Actinomycetota</taxon>
        <taxon>Acidimicrobiia</taxon>
        <taxon>Acidimicrobiales</taxon>
        <taxon>Acidimicrobiaceae</taxon>
        <taxon>Acidimicrobium</taxon>
    </lineage>
</organism>
<dbReference type="SUPFAM" id="SSF158791">
    <property type="entry name" value="MgtE N-terminal domain-like"/>
    <property type="match status" value="1"/>
</dbReference>
<dbReference type="InterPro" id="IPR000644">
    <property type="entry name" value="CBS_dom"/>
</dbReference>
<keyword evidence="1" id="KW-0129">CBS domain</keyword>
<proteinExistence type="predicted"/>
<dbReference type="EMBL" id="CP001631">
    <property type="protein sequence ID" value="ACU53442.1"/>
    <property type="molecule type" value="Genomic_DNA"/>
</dbReference>
<dbReference type="Pfam" id="PF00571">
    <property type="entry name" value="CBS"/>
    <property type="match status" value="2"/>
</dbReference>
<dbReference type="STRING" id="525909.Afer_0475"/>
<dbReference type="InterPro" id="IPR046342">
    <property type="entry name" value="CBS_dom_sf"/>
</dbReference>